<dbReference type="GeneID" id="11509949"/>
<organism evidence="2 3">
    <name type="scientific">Thermothelomyces thermophilus (strain ATCC 42464 / BCRC 31852 / DSM 1799)</name>
    <name type="common">Sporotrichum thermophile</name>
    <dbReference type="NCBI Taxonomy" id="573729"/>
    <lineage>
        <taxon>Eukaryota</taxon>
        <taxon>Fungi</taxon>
        <taxon>Dikarya</taxon>
        <taxon>Ascomycota</taxon>
        <taxon>Pezizomycotina</taxon>
        <taxon>Sordariomycetes</taxon>
        <taxon>Sordariomycetidae</taxon>
        <taxon>Sordariales</taxon>
        <taxon>Chaetomiaceae</taxon>
        <taxon>Thermothelomyces</taxon>
    </lineage>
</organism>
<accession>G2QNK2</accession>
<name>G2QNK2_THET4</name>
<feature type="compositionally biased region" description="Basic residues" evidence="1">
    <location>
        <begin position="1"/>
        <end position="15"/>
    </location>
</feature>
<dbReference type="VEuPathDB" id="FungiDB:MYCTH_96419"/>
<reference evidence="2 3" key="1">
    <citation type="journal article" date="2011" name="Nat. Biotechnol.">
        <title>Comparative genomic analysis of the thermophilic biomass-degrading fungi Myceliophthora thermophila and Thielavia terrestris.</title>
        <authorList>
            <person name="Berka R.M."/>
            <person name="Grigoriev I.V."/>
            <person name="Otillar R."/>
            <person name="Salamov A."/>
            <person name="Grimwood J."/>
            <person name="Reid I."/>
            <person name="Ishmael N."/>
            <person name="John T."/>
            <person name="Darmond C."/>
            <person name="Moisan M.-C."/>
            <person name="Henrissat B."/>
            <person name="Coutinho P.M."/>
            <person name="Lombard V."/>
            <person name="Natvig D.O."/>
            <person name="Lindquist E."/>
            <person name="Schmutz J."/>
            <person name="Lucas S."/>
            <person name="Harris P."/>
            <person name="Powlowski J."/>
            <person name="Bellemare A."/>
            <person name="Taylor D."/>
            <person name="Butler G."/>
            <person name="de Vries R.P."/>
            <person name="Allijn I.E."/>
            <person name="van den Brink J."/>
            <person name="Ushinsky S."/>
            <person name="Storms R."/>
            <person name="Powell A.J."/>
            <person name="Paulsen I.T."/>
            <person name="Elbourne L.D.H."/>
            <person name="Baker S.E."/>
            <person name="Magnuson J."/>
            <person name="LaBoissiere S."/>
            <person name="Clutterbuck A.J."/>
            <person name="Martinez D."/>
            <person name="Wogulis M."/>
            <person name="de Leon A.L."/>
            <person name="Rey M.W."/>
            <person name="Tsang A."/>
        </authorList>
    </citation>
    <scope>NUCLEOTIDE SEQUENCE [LARGE SCALE GENOMIC DNA]</scope>
    <source>
        <strain evidence="3">ATCC 42464 / BCRC 31852 / DSM 1799</strain>
    </source>
</reference>
<dbReference type="InParanoid" id="G2QNK2"/>
<gene>
    <name evidence="2" type="ORF">MYCTH_96419</name>
</gene>
<dbReference type="HOGENOM" id="CLU_1062386_0_0_1"/>
<dbReference type="AlphaFoldDB" id="G2QNK2"/>
<evidence type="ECO:0000256" key="1">
    <source>
        <dbReference type="SAM" id="MobiDB-lite"/>
    </source>
</evidence>
<dbReference type="EMBL" id="CP003008">
    <property type="protein sequence ID" value="AEO62075.1"/>
    <property type="molecule type" value="Genomic_DNA"/>
</dbReference>
<evidence type="ECO:0000313" key="3">
    <source>
        <dbReference type="Proteomes" id="UP000007322"/>
    </source>
</evidence>
<dbReference type="KEGG" id="mtm:MYCTH_96419"/>
<dbReference type="RefSeq" id="XP_003667320.1">
    <property type="nucleotide sequence ID" value="XM_003667272.1"/>
</dbReference>
<evidence type="ECO:0000313" key="2">
    <source>
        <dbReference type="EMBL" id="AEO62075.1"/>
    </source>
</evidence>
<keyword evidence="3" id="KW-1185">Reference proteome</keyword>
<dbReference type="OrthoDB" id="3560543at2759"/>
<proteinExistence type="predicted"/>
<feature type="region of interest" description="Disordered" evidence="1">
    <location>
        <begin position="1"/>
        <end position="29"/>
    </location>
</feature>
<sequence length="262" mass="30394">MTSKRLRRCPYKKASKTPPKGDVDGRRQGLPTAEAQLRRLETARTAYRDREVDVDAMKRYLADLLEFEVIWMNLDRPVIRYFTATVEARRIEWELWLEGLEKAGTNTWQKAVNVSRITGAAPINGLIRRLQCTDALLNTLFRALKGPGAENRSQFSTEYADTLLLVPTYNARSSTKDGSNMWHVLVTASSGWPGIRYSEDSEHRKKEGLYSQGSLEHYNRDSLVFTYPLDWSEDKSLLFAQELNVFHMKKRSNTRRWMMEHK</sequence>
<protein>
    <submittedName>
        <fullName evidence="2">Uncharacterized protein</fullName>
    </submittedName>
</protein>
<dbReference type="Proteomes" id="UP000007322">
    <property type="component" value="Chromosome 7"/>
</dbReference>